<dbReference type="EMBL" id="KV878210">
    <property type="protein sequence ID" value="OJJ39037.1"/>
    <property type="molecule type" value="Genomic_DNA"/>
</dbReference>
<name>A0A1L9RVZ8_ASPWE</name>
<gene>
    <name evidence="2" type="ORF">ASPWEDRAFT_168902</name>
</gene>
<dbReference type="STRING" id="1073089.A0A1L9RVZ8"/>
<sequence length="430" mass="45936">MAVELDTRQPDSLQPLPQPDQPLPNAAQIPLQTFHLPSFPPQASQLKDLTLTSDIKPTEYADLLATPLSADAIPSSLPASIESLTLELFSLGYPPSFLDSLSRGLPRLRALTLYSHLVDGVSDGSRKDAGEFFHNVLVGKKENGGGLRQLHLLDVFSRKGLMSGIGDILDDMGSNALIRLLEVSYTYRGHSDSGFLARIPGDELPGLLVPSLVAVSFRLSSMLVSPDGEGEGESQFPDDPADVDVDGVRIPGAKPQGIIPLHPAHPGMELLMKKLAGHDGPESLEPGSSPSSGPGPRGLKMLDCTLYTLSLEQLTTILSSQNELAILAASVLVQEKETLLDTLRNGSKDLEAVEIVGVPKEAVEVGSISNQDTSFRALFPTTSDMTDLSTRLPRLNSFTMTILRAASFGSVTWTRAWDGGWEGGTVGGQK</sequence>
<dbReference type="RefSeq" id="XP_040692713.1">
    <property type="nucleotide sequence ID" value="XM_040830365.1"/>
</dbReference>
<dbReference type="OrthoDB" id="5356476at2759"/>
<feature type="region of interest" description="Disordered" evidence="1">
    <location>
        <begin position="277"/>
        <end position="297"/>
    </location>
</feature>
<dbReference type="VEuPathDB" id="FungiDB:ASPWEDRAFT_168902"/>
<keyword evidence="3" id="KW-1185">Reference proteome</keyword>
<reference evidence="3" key="1">
    <citation type="journal article" date="2017" name="Genome Biol.">
        <title>Comparative genomics reveals high biological diversity and specific adaptations in the industrially and medically important fungal genus Aspergillus.</title>
        <authorList>
            <person name="de Vries R.P."/>
            <person name="Riley R."/>
            <person name="Wiebenga A."/>
            <person name="Aguilar-Osorio G."/>
            <person name="Amillis S."/>
            <person name="Uchima C.A."/>
            <person name="Anderluh G."/>
            <person name="Asadollahi M."/>
            <person name="Askin M."/>
            <person name="Barry K."/>
            <person name="Battaglia E."/>
            <person name="Bayram O."/>
            <person name="Benocci T."/>
            <person name="Braus-Stromeyer S.A."/>
            <person name="Caldana C."/>
            <person name="Canovas D."/>
            <person name="Cerqueira G.C."/>
            <person name="Chen F."/>
            <person name="Chen W."/>
            <person name="Choi C."/>
            <person name="Clum A."/>
            <person name="Dos Santos R.A."/>
            <person name="Damasio A.R."/>
            <person name="Diallinas G."/>
            <person name="Emri T."/>
            <person name="Fekete E."/>
            <person name="Flipphi M."/>
            <person name="Freyberg S."/>
            <person name="Gallo A."/>
            <person name="Gournas C."/>
            <person name="Habgood R."/>
            <person name="Hainaut M."/>
            <person name="Harispe M.L."/>
            <person name="Henrissat B."/>
            <person name="Hilden K.S."/>
            <person name="Hope R."/>
            <person name="Hossain A."/>
            <person name="Karabika E."/>
            <person name="Karaffa L."/>
            <person name="Karanyi Z."/>
            <person name="Krasevec N."/>
            <person name="Kuo A."/>
            <person name="Kusch H."/>
            <person name="LaButti K."/>
            <person name="Lagendijk E.L."/>
            <person name="Lapidus A."/>
            <person name="Levasseur A."/>
            <person name="Lindquist E."/>
            <person name="Lipzen A."/>
            <person name="Logrieco A.F."/>
            <person name="MacCabe A."/>
            <person name="Maekelae M.R."/>
            <person name="Malavazi I."/>
            <person name="Melin P."/>
            <person name="Meyer V."/>
            <person name="Mielnichuk N."/>
            <person name="Miskei M."/>
            <person name="Molnar A.P."/>
            <person name="Mule G."/>
            <person name="Ngan C.Y."/>
            <person name="Orejas M."/>
            <person name="Orosz E."/>
            <person name="Ouedraogo J.P."/>
            <person name="Overkamp K.M."/>
            <person name="Park H.-S."/>
            <person name="Perrone G."/>
            <person name="Piumi F."/>
            <person name="Punt P.J."/>
            <person name="Ram A.F."/>
            <person name="Ramon A."/>
            <person name="Rauscher S."/>
            <person name="Record E."/>
            <person name="Riano-Pachon D.M."/>
            <person name="Robert V."/>
            <person name="Roehrig J."/>
            <person name="Ruller R."/>
            <person name="Salamov A."/>
            <person name="Salih N.S."/>
            <person name="Samson R.A."/>
            <person name="Sandor E."/>
            <person name="Sanguinetti M."/>
            <person name="Schuetze T."/>
            <person name="Sepcic K."/>
            <person name="Shelest E."/>
            <person name="Sherlock G."/>
            <person name="Sophianopoulou V."/>
            <person name="Squina F.M."/>
            <person name="Sun H."/>
            <person name="Susca A."/>
            <person name="Todd R.B."/>
            <person name="Tsang A."/>
            <person name="Unkles S.E."/>
            <person name="van de Wiele N."/>
            <person name="van Rossen-Uffink D."/>
            <person name="Oliveira J.V."/>
            <person name="Vesth T.C."/>
            <person name="Visser J."/>
            <person name="Yu J.-H."/>
            <person name="Zhou M."/>
            <person name="Andersen M.R."/>
            <person name="Archer D.B."/>
            <person name="Baker S.E."/>
            <person name="Benoit I."/>
            <person name="Brakhage A.A."/>
            <person name="Braus G.H."/>
            <person name="Fischer R."/>
            <person name="Frisvad J.C."/>
            <person name="Goldman G.H."/>
            <person name="Houbraken J."/>
            <person name="Oakley B."/>
            <person name="Pocsi I."/>
            <person name="Scazzocchio C."/>
            <person name="Seiboth B."/>
            <person name="vanKuyk P.A."/>
            <person name="Wortman J."/>
            <person name="Dyer P.S."/>
            <person name="Grigoriev I.V."/>
        </authorList>
    </citation>
    <scope>NUCLEOTIDE SEQUENCE [LARGE SCALE GENOMIC DNA]</scope>
    <source>
        <strain evidence="3">DTO 134E9</strain>
    </source>
</reference>
<dbReference type="AlphaFoldDB" id="A0A1L9RVZ8"/>
<dbReference type="GeneID" id="63746213"/>
<organism evidence="2 3">
    <name type="scientific">Aspergillus wentii DTO 134E9</name>
    <dbReference type="NCBI Taxonomy" id="1073089"/>
    <lineage>
        <taxon>Eukaryota</taxon>
        <taxon>Fungi</taxon>
        <taxon>Dikarya</taxon>
        <taxon>Ascomycota</taxon>
        <taxon>Pezizomycotina</taxon>
        <taxon>Eurotiomycetes</taxon>
        <taxon>Eurotiomycetidae</taxon>
        <taxon>Eurotiales</taxon>
        <taxon>Aspergillaceae</taxon>
        <taxon>Aspergillus</taxon>
        <taxon>Aspergillus subgen. Cremei</taxon>
    </lineage>
</organism>
<evidence type="ECO:0000313" key="2">
    <source>
        <dbReference type="EMBL" id="OJJ39037.1"/>
    </source>
</evidence>
<evidence type="ECO:0000256" key="1">
    <source>
        <dbReference type="SAM" id="MobiDB-lite"/>
    </source>
</evidence>
<evidence type="ECO:0000313" key="3">
    <source>
        <dbReference type="Proteomes" id="UP000184383"/>
    </source>
</evidence>
<accession>A0A1L9RVZ8</accession>
<feature type="compositionally biased region" description="Low complexity" evidence="1">
    <location>
        <begin position="283"/>
        <end position="297"/>
    </location>
</feature>
<protein>
    <submittedName>
        <fullName evidence="2">Uncharacterized protein</fullName>
    </submittedName>
</protein>
<feature type="region of interest" description="Disordered" evidence="1">
    <location>
        <begin position="1"/>
        <end position="26"/>
    </location>
</feature>
<dbReference type="Proteomes" id="UP000184383">
    <property type="component" value="Unassembled WGS sequence"/>
</dbReference>
<proteinExistence type="predicted"/>